<dbReference type="EC" id="2.4.2.29" evidence="7"/>
<comment type="pathway">
    <text evidence="1 7">tRNA modification; tRNA-queuosine biosynthesis.</text>
</comment>
<dbReference type="EMBL" id="QLLL01000012">
    <property type="protein sequence ID" value="RAI98402.1"/>
    <property type="molecule type" value="Genomic_DNA"/>
</dbReference>
<feature type="binding site" evidence="7">
    <location>
        <position position="221"/>
    </location>
    <ligand>
        <name>substrate</name>
    </ligand>
</feature>
<dbReference type="GO" id="GO:0005829">
    <property type="term" value="C:cytosol"/>
    <property type="evidence" value="ECO:0007669"/>
    <property type="project" value="TreeGrafter"/>
</dbReference>
<comment type="catalytic activity">
    <reaction evidence="6 7">
        <text>7-aminomethyl-7-carbaguanine + guanosine(34) in tRNA = 7-aminomethyl-7-carbaguanosine(34) in tRNA + guanine</text>
        <dbReference type="Rhea" id="RHEA:24104"/>
        <dbReference type="Rhea" id="RHEA-COMP:10341"/>
        <dbReference type="Rhea" id="RHEA-COMP:10342"/>
        <dbReference type="ChEBI" id="CHEBI:16235"/>
        <dbReference type="ChEBI" id="CHEBI:58703"/>
        <dbReference type="ChEBI" id="CHEBI:74269"/>
        <dbReference type="ChEBI" id="CHEBI:82833"/>
        <dbReference type="EC" id="2.4.2.29"/>
    </reaction>
</comment>
<evidence type="ECO:0000256" key="1">
    <source>
        <dbReference type="ARBA" id="ARBA00004691"/>
    </source>
</evidence>
<evidence type="ECO:0000313" key="9">
    <source>
        <dbReference type="EMBL" id="RAI98402.1"/>
    </source>
</evidence>
<evidence type="ECO:0000256" key="3">
    <source>
        <dbReference type="ARBA" id="ARBA00022679"/>
    </source>
</evidence>
<protein>
    <recommendedName>
        <fullName evidence="7">Queuine tRNA-ribosyltransferase</fullName>
        <ecNumber evidence="7">2.4.2.29</ecNumber>
    </recommendedName>
    <alternativeName>
        <fullName evidence="7">Guanine insertion enzyme</fullName>
    </alternativeName>
    <alternativeName>
        <fullName evidence="7">tRNA-guanine transglycosylase</fullName>
    </alternativeName>
</protein>
<keyword evidence="2 7" id="KW-0328">Glycosyltransferase</keyword>
<gene>
    <name evidence="7" type="primary">tgt</name>
    <name evidence="9" type="ORF">LX64_04764</name>
</gene>
<dbReference type="InterPro" id="IPR036511">
    <property type="entry name" value="TGT-like_sf"/>
</dbReference>
<dbReference type="OrthoDB" id="9805417at2"/>
<dbReference type="InterPro" id="IPR004803">
    <property type="entry name" value="TGT"/>
</dbReference>
<evidence type="ECO:0000256" key="2">
    <source>
        <dbReference type="ARBA" id="ARBA00022676"/>
    </source>
</evidence>
<comment type="caution">
    <text evidence="9">The sequence shown here is derived from an EMBL/GenBank/DDBJ whole genome shotgun (WGS) entry which is preliminary data.</text>
</comment>
<dbReference type="AlphaFoldDB" id="A0A327Q5B5"/>
<dbReference type="InterPro" id="IPR050076">
    <property type="entry name" value="ArchSynthase1/Queuine_TRR"/>
</dbReference>
<dbReference type="InterPro" id="IPR002616">
    <property type="entry name" value="tRNA_ribo_trans-like"/>
</dbReference>
<reference evidence="9 10" key="1">
    <citation type="submission" date="2018-06" db="EMBL/GenBank/DDBJ databases">
        <title>Genomic Encyclopedia of Archaeal and Bacterial Type Strains, Phase II (KMG-II): from individual species to whole genera.</title>
        <authorList>
            <person name="Goeker M."/>
        </authorList>
    </citation>
    <scope>NUCLEOTIDE SEQUENCE [LARGE SCALE GENOMIC DNA]</scope>
    <source>
        <strain evidence="9 10">DSM 23857</strain>
    </source>
</reference>
<evidence type="ECO:0000256" key="7">
    <source>
        <dbReference type="HAMAP-Rule" id="MF_00168"/>
    </source>
</evidence>
<comment type="subunit">
    <text evidence="7">Homodimer. Within each dimer, one monomer is responsible for RNA recognition and catalysis, while the other monomer binds to the replacement base PreQ1.</text>
</comment>
<dbReference type="FunFam" id="3.20.20.105:FF:000001">
    <property type="entry name" value="Queuine tRNA-ribosyltransferase"/>
    <property type="match status" value="1"/>
</dbReference>
<dbReference type="RefSeq" id="WP_111600152.1">
    <property type="nucleotide sequence ID" value="NZ_QLLL01000012.1"/>
</dbReference>
<name>A0A327Q5B5_9BACT</name>
<feature type="domain" description="tRNA-guanine(15) transglycosylase-like" evidence="8">
    <location>
        <begin position="12"/>
        <end position="372"/>
    </location>
</feature>
<dbReference type="NCBIfam" id="TIGR00449">
    <property type="entry name" value="tgt_general"/>
    <property type="match status" value="1"/>
</dbReference>
<dbReference type="HAMAP" id="MF_00168">
    <property type="entry name" value="Q_tRNA_Tgt"/>
    <property type="match status" value="1"/>
</dbReference>
<dbReference type="Proteomes" id="UP000249547">
    <property type="component" value="Unassembled WGS sequence"/>
</dbReference>
<accession>A0A327Q5B5</accession>
<evidence type="ECO:0000313" key="10">
    <source>
        <dbReference type="Proteomes" id="UP000249547"/>
    </source>
</evidence>
<feature type="active site" description="Nucleophile" evidence="7">
    <location>
        <position position="271"/>
    </location>
</feature>
<feature type="region of interest" description="RNA binding" evidence="7">
    <location>
        <begin position="252"/>
        <end position="258"/>
    </location>
</feature>
<keyword evidence="5 7" id="KW-0671">Queuosine biosynthesis</keyword>
<comment type="similarity">
    <text evidence="7">Belongs to the queuine tRNA-ribosyltransferase family.</text>
</comment>
<feature type="region of interest" description="RNA binding; important for wobble base 34 recognition" evidence="7">
    <location>
        <begin position="276"/>
        <end position="280"/>
    </location>
</feature>
<comment type="function">
    <text evidence="7">Catalyzes the base-exchange of a guanine (G) residue with the queuine precursor 7-aminomethyl-7-deazaguanine (PreQ1) at position 34 (anticodon wobble position) in tRNAs with GU(N) anticodons (tRNA-Asp, -Asn, -His and -Tyr). Catalysis occurs through a double-displacement mechanism. The nucleophile active site attacks the C1' of nucleotide 34 to detach the guanine base from the RNA, forming a covalent enzyme-RNA intermediate. The proton acceptor active site deprotonates the incoming PreQ1, allowing a nucleophilic attack on the C1' of the ribose to form the product. After dissociation, two additional enzymatic reactions on the tRNA convert PreQ1 to queuine (Q), resulting in the hypermodified nucleoside queuosine (7-(((4,5-cis-dihydroxy-2-cyclopenten-1-yl)amino)methyl)-7-deazaguanosine).</text>
</comment>
<dbReference type="Gene3D" id="3.20.20.105">
    <property type="entry name" value="Queuine tRNA-ribosyltransferase-like"/>
    <property type="match status" value="1"/>
</dbReference>
<evidence type="ECO:0000259" key="8">
    <source>
        <dbReference type="Pfam" id="PF01702"/>
    </source>
</evidence>
<keyword evidence="4 7" id="KW-0819">tRNA processing</keyword>
<dbReference type="SUPFAM" id="SSF51713">
    <property type="entry name" value="tRNA-guanine transglycosylase"/>
    <property type="match status" value="1"/>
</dbReference>
<sequence length="376" mass="42216">MKFELLHTDAGSKARAGKLTTAHGEIETPIFMPVGTVGSVKAVTQEQLRTDINAQIILGNTYHLYLRPGLDIIKQAGGLHKFNGWERPLLTDSGGYQVFSLANNRKIKEEGCVFQSHIDGSRHLFTPENVMDTQRIIGADIIMAFDECPPYPSDYRYAKKSMELTHRWLDRCIKRFAETEPVYGYEQNLFPIVQGSTYKDLRKISAEVIASKECAGNAIGGLSVGEPEADMYEMCELVCDVLPTDKPRYLMGVGTPWNILQNISLGVDMFDCVMPTRNGRNGMLFTWNGVINIKNKKWADDFTPIDENSACVATSKYTKAYLRHLFVAGEILGMQLASIHNLAFYLDLVKEARKQILAGTFATWKEGMVKQLQVRL</sequence>
<feature type="active site" description="Proton acceptor" evidence="7">
    <location>
        <position position="92"/>
    </location>
</feature>
<evidence type="ECO:0000256" key="5">
    <source>
        <dbReference type="ARBA" id="ARBA00022785"/>
    </source>
</evidence>
<organism evidence="9 10">
    <name type="scientific">Chitinophaga skermanii</name>
    <dbReference type="NCBI Taxonomy" id="331697"/>
    <lineage>
        <taxon>Bacteria</taxon>
        <taxon>Pseudomonadati</taxon>
        <taxon>Bacteroidota</taxon>
        <taxon>Chitinophagia</taxon>
        <taxon>Chitinophagales</taxon>
        <taxon>Chitinophagaceae</taxon>
        <taxon>Chitinophaga</taxon>
    </lineage>
</organism>
<dbReference type="NCBIfam" id="TIGR00430">
    <property type="entry name" value="Q_tRNA_tgt"/>
    <property type="match status" value="1"/>
</dbReference>
<dbReference type="GO" id="GO:0008616">
    <property type="term" value="P:tRNA queuosine(34) biosynthetic process"/>
    <property type="evidence" value="ECO:0007669"/>
    <property type="project" value="UniProtKB-UniRule"/>
</dbReference>
<proteinExistence type="inferred from homology"/>
<feature type="binding site" evidence="7">
    <location>
        <begin position="92"/>
        <end position="96"/>
    </location>
    <ligand>
        <name>substrate</name>
    </ligand>
</feature>
<dbReference type="PANTHER" id="PTHR46499">
    <property type="entry name" value="QUEUINE TRNA-RIBOSYLTRANSFERASE"/>
    <property type="match status" value="1"/>
</dbReference>
<dbReference type="UniPathway" id="UPA00392"/>
<evidence type="ECO:0000256" key="4">
    <source>
        <dbReference type="ARBA" id="ARBA00022694"/>
    </source>
</evidence>
<dbReference type="PANTHER" id="PTHR46499:SF1">
    <property type="entry name" value="QUEUINE TRNA-RIBOSYLTRANSFERASE"/>
    <property type="match status" value="1"/>
</dbReference>
<evidence type="ECO:0000256" key="6">
    <source>
        <dbReference type="ARBA" id="ARBA00050112"/>
    </source>
</evidence>
<comment type="caution">
    <text evidence="7">Lacks conserved residue(s) required for the propagation of feature annotation.</text>
</comment>
<feature type="binding site" evidence="7">
    <location>
        <position position="146"/>
    </location>
    <ligand>
        <name>substrate</name>
    </ligand>
</feature>
<dbReference type="GO" id="GO:0008479">
    <property type="term" value="F:tRNA-guanosine(34) queuine transglycosylase activity"/>
    <property type="evidence" value="ECO:0007669"/>
    <property type="project" value="UniProtKB-UniRule"/>
</dbReference>
<keyword evidence="3 7" id="KW-0808">Transferase</keyword>
<dbReference type="Pfam" id="PF01702">
    <property type="entry name" value="TGT"/>
    <property type="match status" value="1"/>
</dbReference>
<feature type="binding site" evidence="7">
    <location>
        <position position="194"/>
    </location>
    <ligand>
        <name>substrate</name>
    </ligand>
</feature>
<keyword evidence="10" id="KW-1185">Reference proteome</keyword>